<dbReference type="EMBL" id="JAFHKP010000036">
    <property type="protein sequence ID" value="KAG5465955.1"/>
    <property type="molecule type" value="Genomic_DNA"/>
</dbReference>
<reference evidence="1 2" key="1">
    <citation type="submission" date="2021-02" db="EMBL/GenBank/DDBJ databases">
        <title>Leishmania (Mundinia) enrietti genome sequencing and assembly.</title>
        <authorList>
            <person name="Almutairi H."/>
            <person name="Gatherer D."/>
        </authorList>
    </citation>
    <scope>NUCLEOTIDE SEQUENCE [LARGE SCALE GENOMIC DNA]</scope>
    <source>
        <strain evidence="1">CUR178</strain>
    </source>
</reference>
<dbReference type="GeneID" id="94167961"/>
<gene>
    <name evidence="1" type="ORF">CUR178_00670</name>
</gene>
<protein>
    <submittedName>
        <fullName evidence="1">Uncharacterized protein</fullName>
    </submittedName>
</protein>
<name>A0A836GW87_LEIEN</name>
<comment type="caution">
    <text evidence="1">The sequence shown here is derived from an EMBL/GenBank/DDBJ whole genome shotgun (WGS) entry which is preliminary data.</text>
</comment>
<dbReference type="RefSeq" id="XP_067688554.1">
    <property type="nucleotide sequence ID" value="XM_067832451.1"/>
</dbReference>
<dbReference type="Proteomes" id="UP000674179">
    <property type="component" value="Chromosome 36"/>
</dbReference>
<evidence type="ECO:0000313" key="1">
    <source>
        <dbReference type="EMBL" id="KAG5465955.1"/>
    </source>
</evidence>
<accession>A0A836GW87</accession>
<dbReference type="AlphaFoldDB" id="A0A836GW87"/>
<sequence length="125" mass="13380">MQTVVLMIGATAGTNALAAPEAHAHQLLAAPRVALLLKDALLVKDRVGGVSRTNFLEVAHLHEFVLRLPEELLLCKTRLTALARRLRAKCRAENGITAWLPTLQELVGLVPEEGVACTGASDKSP</sequence>
<dbReference type="KEGG" id="lenr:94167961"/>
<organism evidence="1 2">
    <name type="scientific">Leishmania enriettii</name>
    <dbReference type="NCBI Taxonomy" id="5663"/>
    <lineage>
        <taxon>Eukaryota</taxon>
        <taxon>Discoba</taxon>
        <taxon>Euglenozoa</taxon>
        <taxon>Kinetoplastea</taxon>
        <taxon>Metakinetoplastina</taxon>
        <taxon>Trypanosomatida</taxon>
        <taxon>Trypanosomatidae</taxon>
        <taxon>Leishmaniinae</taxon>
        <taxon>Leishmania</taxon>
    </lineage>
</organism>
<keyword evidence="2" id="KW-1185">Reference proteome</keyword>
<evidence type="ECO:0000313" key="2">
    <source>
        <dbReference type="Proteomes" id="UP000674179"/>
    </source>
</evidence>
<proteinExistence type="predicted"/>